<comment type="caution">
    <text evidence="1">The sequence shown here is derived from an EMBL/GenBank/DDBJ whole genome shotgun (WGS) entry which is preliminary data.</text>
</comment>
<gene>
    <name evidence="1" type="ORF">HaLaN_22408</name>
</gene>
<evidence type="ECO:0000313" key="1">
    <source>
        <dbReference type="EMBL" id="GFH24588.1"/>
    </source>
</evidence>
<organism evidence="1 2">
    <name type="scientific">Haematococcus lacustris</name>
    <name type="common">Green alga</name>
    <name type="synonym">Haematococcus pluvialis</name>
    <dbReference type="NCBI Taxonomy" id="44745"/>
    <lineage>
        <taxon>Eukaryota</taxon>
        <taxon>Viridiplantae</taxon>
        <taxon>Chlorophyta</taxon>
        <taxon>core chlorophytes</taxon>
        <taxon>Chlorophyceae</taxon>
        <taxon>CS clade</taxon>
        <taxon>Chlamydomonadales</taxon>
        <taxon>Haematococcaceae</taxon>
        <taxon>Haematococcus</taxon>
    </lineage>
</organism>
<reference evidence="1 2" key="1">
    <citation type="submission" date="2020-02" db="EMBL/GenBank/DDBJ databases">
        <title>Draft genome sequence of Haematococcus lacustris strain NIES-144.</title>
        <authorList>
            <person name="Morimoto D."/>
            <person name="Nakagawa S."/>
            <person name="Yoshida T."/>
            <person name="Sawayama S."/>
        </authorList>
    </citation>
    <scope>NUCLEOTIDE SEQUENCE [LARGE SCALE GENOMIC DNA]</scope>
    <source>
        <strain evidence="1 2">NIES-144</strain>
    </source>
</reference>
<proteinExistence type="predicted"/>
<keyword evidence="2" id="KW-1185">Reference proteome</keyword>
<feature type="non-terminal residue" evidence="1">
    <location>
        <position position="1"/>
    </location>
</feature>
<evidence type="ECO:0000313" key="2">
    <source>
        <dbReference type="Proteomes" id="UP000485058"/>
    </source>
</evidence>
<dbReference type="AlphaFoldDB" id="A0A6A0A0X1"/>
<protein>
    <submittedName>
        <fullName evidence="1">Uncharacterized protein</fullName>
    </submittedName>
</protein>
<name>A0A6A0A0X1_HAELA</name>
<sequence length="89" mass="9170">MEVQGGQYFARGLFASPAIVQGRVEAASGLLSCVDWPLRQLSGGRLAADIAAVEVAEEARAVATDGRGVALWDAAAELAGLSNWASNVL</sequence>
<accession>A0A6A0A0X1</accession>
<dbReference type="Proteomes" id="UP000485058">
    <property type="component" value="Unassembled WGS sequence"/>
</dbReference>
<dbReference type="EMBL" id="BLLF01002577">
    <property type="protein sequence ID" value="GFH24588.1"/>
    <property type="molecule type" value="Genomic_DNA"/>
</dbReference>